<evidence type="ECO:0000313" key="2">
    <source>
        <dbReference type="Proteomes" id="UP000291343"/>
    </source>
</evidence>
<sequence length="194" mass="23053">IDNPFFKGLVSGEISDFVKDNGAYRKFQLYMHTYIQDHSFLSEDSNMKQLIDAFITSYWPPTRYTDSLPAKYPAGGYRDRYVDDLINFLDCKNLIADLEFVDEEFIDILSKDSKLQARLDKAIFNRLWLVMTNNVNMHEERRFYLRLFRVLDEGSYNNNIDDFIEWQKIVEQSIDNISAQFNDLRKKYGYLDSL</sequence>
<name>A0A482XKW6_LAOST</name>
<dbReference type="AlphaFoldDB" id="A0A482XKW6"/>
<dbReference type="Proteomes" id="UP000291343">
    <property type="component" value="Unassembled WGS sequence"/>
</dbReference>
<dbReference type="SMR" id="A0A482XKW6"/>
<proteinExistence type="predicted"/>
<evidence type="ECO:0000313" key="1">
    <source>
        <dbReference type="EMBL" id="RZF46327.1"/>
    </source>
</evidence>
<accession>A0A482XKW6</accession>
<feature type="non-terminal residue" evidence="1">
    <location>
        <position position="1"/>
    </location>
</feature>
<keyword evidence="2" id="KW-1185">Reference proteome</keyword>
<dbReference type="InParanoid" id="A0A482XKW6"/>
<comment type="caution">
    <text evidence="1">The sequence shown here is derived from an EMBL/GenBank/DDBJ whole genome shotgun (WGS) entry which is preliminary data.</text>
</comment>
<dbReference type="EMBL" id="QKKF02006472">
    <property type="protein sequence ID" value="RZF46327.1"/>
    <property type="molecule type" value="Genomic_DNA"/>
</dbReference>
<gene>
    <name evidence="1" type="ORF">LSTR_LSTR008708</name>
</gene>
<protein>
    <submittedName>
        <fullName evidence="1">Uncharacterized protein</fullName>
    </submittedName>
</protein>
<organism evidence="1 2">
    <name type="scientific">Laodelphax striatellus</name>
    <name type="common">Small brown planthopper</name>
    <name type="synonym">Delphax striatella</name>
    <dbReference type="NCBI Taxonomy" id="195883"/>
    <lineage>
        <taxon>Eukaryota</taxon>
        <taxon>Metazoa</taxon>
        <taxon>Ecdysozoa</taxon>
        <taxon>Arthropoda</taxon>
        <taxon>Hexapoda</taxon>
        <taxon>Insecta</taxon>
        <taxon>Pterygota</taxon>
        <taxon>Neoptera</taxon>
        <taxon>Paraneoptera</taxon>
        <taxon>Hemiptera</taxon>
        <taxon>Auchenorrhyncha</taxon>
        <taxon>Fulgoroidea</taxon>
        <taxon>Delphacidae</taxon>
        <taxon>Criomorphinae</taxon>
        <taxon>Laodelphax</taxon>
    </lineage>
</organism>
<reference evidence="1 2" key="1">
    <citation type="journal article" date="2017" name="Gigascience">
        <title>Genome sequence of the small brown planthopper, Laodelphax striatellus.</title>
        <authorList>
            <person name="Zhu J."/>
            <person name="Jiang F."/>
            <person name="Wang X."/>
            <person name="Yang P."/>
            <person name="Bao Y."/>
            <person name="Zhao W."/>
            <person name="Wang W."/>
            <person name="Lu H."/>
            <person name="Wang Q."/>
            <person name="Cui N."/>
            <person name="Li J."/>
            <person name="Chen X."/>
            <person name="Luo L."/>
            <person name="Yu J."/>
            <person name="Kang L."/>
            <person name="Cui F."/>
        </authorList>
    </citation>
    <scope>NUCLEOTIDE SEQUENCE [LARGE SCALE GENOMIC DNA]</scope>
    <source>
        <strain evidence="1">Lst14</strain>
    </source>
</reference>